<proteinExistence type="predicted"/>
<feature type="domain" description="HTH araC/xylS-type" evidence="3">
    <location>
        <begin position="204"/>
        <end position="302"/>
    </location>
</feature>
<dbReference type="PANTHER" id="PTHR43436">
    <property type="entry name" value="ARAC-FAMILY TRANSCRIPTIONAL REGULATOR"/>
    <property type="match status" value="1"/>
</dbReference>
<evidence type="ECO:0000256" key="1">
    <source>
        <dbReference type="ARBA" id="ARBA00023015"/>
    </source>
</evidence>
<dbReference type="SUPFAM" id="SSF46689">
    <property type="entry name" value="Homeodomain-like"/>
    <property type="match status" value="2"/>
</dbReference>
<evidence type="ECO:0000259" key="3">
    <source>
        <dbReference type="PROSITE" id="PS01124"/>
    </source>
</evidence>
<keyword evidence="2" id="KW-0804">Transcription</keyword>
<dbReference type="InterPro" id="IPR009057">
    <property type="entry name" value="Homeodomain-like_sf"/>
</dbReference>
<name>A0A2X2CEQ7_PSELU</name>
<dbReference type="Pfam" id="PF12833">
    <property type="entry name" value="HTH_18"/>
    <property type="match status" value="1"/>
</dbReference>
<keyword evidence="1" id="KW-0805">Transcription regulation</keyword>
<reference evidence="4 5" key="1">
    <citation type="submission" date="2018-06" db="EMBL/GenBank/DDBJ databases">
        <authorList>
            <consortium name="Pathogen Informatics"/>
            <person name="Doyle S."/>
        </authorList>
    </citation>
    <scope>NUCLEOTIDE SEQUENCE [LARGE SCALE GENOMIC DNA]</scope>
    <source>
        <strain evidence="4 5">NCTC11842</strain>
    </source>
</reference>
<dbReference type="GO" id="GO:0043565">
    <property type="term" value="F:sequence-specific DNA binding"/>
    <property type="evidence" value="ECO:0007669"/>
    <property type="project" value="InterPro"/>
</dbReference>
<dbReference type="SMART" id="SM00342">
    <property type="entry name" value="HTH_ARAC"/>
    <property type="match status" value="1"/>
</dbReference>
<accession>A0A2X2CEQ7</accession>
<protein>
    <submittedName>
        <fullName evidence="4">AraC family transcriptional regulator</fullName>
    </submittedName>
</protein>
<evidence type="ECO:0000313" key="4">
    <source>
        <dbReference type="EMBL" id="SPZ06068.1"/>
    </source>
</evidence>
<dbReference type="PANTHER" id="PTHR43436:SF1">
    <property type="entry name" value="TRANSCRIPTIONAL REGULATORY PROTEIN"/>
    <property type="match status" value="1"/>
</dbReference>
<dbReference type="GO" id="GO:0003700">
    <property type="term" value="F:DNA-binding transcription factor activity"/>
    <property type="evidence" value="ECO:0007669"/>
    <property type="project" value="InterPro"/>
</dbReference>
<dbReference type="InterPro" id="IPR009594">
    <property type="entry name" value="Tscrpt_reg_HTH_AraC_N"/>
</dbReference>
<dbReference type="GeneID" id="300267226"/>
<organism evidence="4 5">
    <name type="scientific">Pseudomonas luteola</name>
    <dbReference type="NCBI Taxonomy" id="47886"/>
    <lineage>
        <taxon>Bacteria</taxon>
        <taxon>Pseudomonadati</taxon>
        <taxon>Pseudomonadota</taxon>
        <taxon>Gammaproteobacteria</taxon>
        <taxon>Pseudomonadales</taxon>
        <taxon>Pseudomonadaceae</taxon>
        <taxon>Pseudomonas</taxon>
    </lineage>
</organism>
<gene>
    <name evidence="4" type="primary">rhaS_2</name>
    <name evidence="4" type="ORF">NCTC11842_01995</name>
</gene>
<dbReference type="AlphaFoldDB" id="A0A2X2CEQ7"/>
<evidence type="ECO:0000256" key="2">
    <source>
        <dbReference type="ARBA" id="ARBA00023163"/>
    </source>
</evidence>
<dbReference type="PROSITE" id="PS01124">
    <property type="entry name" value="HTH_ARAC_FAMILY_2"/>
    <property type="match status" value="1"/>
</dbReference>
<sequence>MDCVTHESTHSRDTLLQQELAALIDQLTLTDGAHTTRIDGLCLMRASQPSDPVHGISNPSFCVIAQGRKQVTLGDECFTYDPLYYLVGSVSLPVTGQIIEATPERPYLCIRINLDPAEITRLIADAGPTGVPVVPAHRGLYVERVDNAMLDAVTRLVRLLHTPRDAAMLAPLVLREIYYRLLRSPQGYRLYEMAITNSQTHRVNRAINWLNQNYIEPLKIDELARRVNLSPSTLHHRFKAVTAMSPLQYQKQLRLQEAKRLMLHEGIDCSSAAHRVGYESPSQFSREYSRLFGAPPMKDMARLRASA</sequence>
<dbReference type="EMBL" id="UAUF01000011">
    <property type="protein sequence ID" value="SPZ06068.1"/>
    <property type="molecule type" value="Genomic_DNA"/>
</dbReference>
<dbReference type="Proteomes" id="UP000250443">
    <property type="component" value="Unassembled WGS sequence"/>
</dbReference>
<dbReference type="Gene3D" id="1.10.10.60">
    <property type="entry name" value="Homeodomain-like"/>
    <property type="match status" value="2"/>
</dbReference>
<dbReference type="Pfam" id="PF06719">
    <property type="entry name" value="AraC_N"/>
    <property type="match status" value="1"/>
</dbReference>
<dbReference type="InterPro" id="IPR018060">
    <property type="entry name" value="HTH_AraC"/>
</dbReference>
<evidence type="ECO:0000313" key="5">
    <source>
        <dbReference type="Proteomes" id="UP000250443"/>
    </source>
</evidence>
<dbReference type="RefSeq" id="WP_010798156.1">
    <property type="nucleotide sequence ID" value="NZ_CP069262.1"/>
</dbReference>